<sequence>MRGITKLSVLSLSLFVLSGCWLDDDNDNTSSVTPPEPEPQSSYLRIHHTSADAPNVNVLADGSALLENVPYQASSDILEVDAASYSVTVQGILPDDTTVDAIGPVDLDLEADTRYDVFAIGNVGDESLEPLVIANPVSEVASGESRLQVVHAAYDAPTVDVYLTAPDEELASASAAATLEYGDYTGQIDVNAGDYRVRLTPAGETTVVYDSGTLPLADGGDYVVSATDDVETAGSPVALQIATGVGADTLLVPSADAGSDLRVIHAAADAPAVNVTLNEAAEPQVSELAFTEFTPYLNVPAGDYSVDVAVAADGTNVLSGELALENSTSYSVYAVGAVEDGSLGLQVLTENRRTIATAAQLQIVHAAPSAGEVDIYLTETDDISNADPVLTGIPFVVDELVTTGNVQVFPGQYFATVTAAGTKEAAIGPVELTLTDSGLYTIVAVDADGSGLPPQVILLDDFVAE</sequence>
<evidence type="ECO:0000256" key="1">
    <source>
        <dbReference type="SAM" id="SignalP"/>
    </source>
</evidence>
<dbReference type="AlphaFoldDB" id="A0A432ZDR4"/>
<name>A0A432ZDR4_9GAMM</name>
<feature type="chain" id="PRO_5019419149" description="DUF4397 domain-containing protein" evidence="1">
    <location>
        <begin position="23"/>
        <end position="465"/>
    </location>
</feature>
<dbReference type="PROSITE" id="PS51257">
    <property type="entry name" value="PROKAR_LIPOPROTEIN"/>
    <property type="match status" value="1"/>
</dbReference>
<comment type="caution">
    <text evidence="3">The sequence shown here is derived from an EMBL/GenBank/DDBJ whole genome shotgun (WGS) entry which is preliminary data.</text>
</comment>
<proteinExistence type="predicted"/>
<keyword evidence="1" id="KW-0732">Signal</keyword>
<organism evidence="3 4">
    <name type="scientific">Idiomarina seosinensis</name>
    <dbReference type="NCBI Taxonomy" id="281739"/>
    <lineage>
        <taxon>Bacteria</taxon>
        <taxon>Pseudomonadati</taxon>
        <taxon>Pseudomonadota</taxon>
        <taxon>Gammaproteobacteria</taxon>
        <taxon>Alteromonadales</taxon>
        <taxon>Idiomarinaceae</taxon>
        <taxon>Idiomarina</taxon>
    </lineage>
</organism>
<gene>
    <name evidence="3" type="ORF">CWI81_07905</name>
</gene>
<keyword evidence="4" id="KW-1185">Reference proteome</keyword>
<feature type="domain" description="DUF4397" evidence="2">
    <location>
        <begin position="259"/>
        <end position="376"/>
    </location>
</feature>
<dbReference type="Proteomes" id="UP000287908">
    <property type="component" value="Unassembled WGS sequence"/>
</dbReference>
<dbReference type="RefSeq" id="WP_126784757.1">
    <property type="nucleotide sequence ID" value="NZ_PIQF01000002.1"/>
</dbReference>
<dbReference type="InterPro" id="IPR025510">
    <property type="entry name" value="DUF4397"/>
</dbReference>
<accession>A0A432ZDR4</accession>
<reference evidence="3 4" key="1">
    <citation type="journal article" date="2011" name="Front. Microbiol.">
        <title>Genomic signatures of strain selection and enhancement in Bacillus atrophaeus var. globigii, a historical biowarfare simulant.</title>
        <authorList>
            <person name="Gibbons H.S."/>
            <person name="Broomall S.M."/>
            <person name="McNew L.A."/>
            <person name="Daligault H."/>
            <person name="Chapman C."/>
            <person name="Bruce D."/>
            <person name="Karavis M."/>
            <person name="Krepps M."/>
            <person name="McGregor P.A."/>
            <person name="Hong C."/>
            <person name="Park K.H."/>
            <person name="Akmal A."/>
            <person name="Feldman A."/>
            <person name="Lin J.S."/>
            <person name="Chang W.E."/>
            <person name="Higgs B.W."/>
            <person name="Demirev P."/>
            <person name="Lindquist J."/>
            <person name="Liem A."/>
            <person name="Fochler E."/>
            <person name="Read T.D."/>
            <person name="Tapia R."/>
            <person name="Johnson S."/>
            <person name="Bishop-Lilly K.A."/>
            <person name="Detter C."/>
            <person name="Han C."/>
            <person name="Sozhamannan S."/>
            <person name="Rosenzweig C.N."/>
            <person name="Skowronski E.W."/>
        </authorList>
    </citation>
    <scope>NUCLEOTIDE SEQUENCE [LARGE SCALE GENOMIC DNA]</scope>
    <source>
        <strain evidence="3 4">CL-SP19</strain>
    </source>
</reference>
<evidence type="ECO:0000313" key="4">
    <source>
        <dbReference type="Proteomes" id="UP000287908"/>
    </source>
</evidence>
<evidence type="ECO:0000313" key="3">
    <source>
        <dbReference type="EMBL" id="RUO76034.1"/>
    </source>
</evidence>
<dbReference type="OrthoDB" id="9783299at2"/>
<dbReference type="Pfam" id="PF14344">
    <property type="entry name" value="DUF4397"/>
    <property type="match status" value="2"/>
</dbReference>
<dbReference type="EMBL" id="PIQF01000002">
    <property type="protein sequence ID" value="RUO76034.1"/>
    <property type="molecule type" value="Genomic_DNA"/>
</dbReference>
<feature type="domain" description="DUF4397" evidence="2">
    <location>
        <begin position="42"/>
        <end position="162"/>
    </location>
</feature>
<evidence type="ECO:0000259" key="2">
    <source>
        <dbReference type="Pfam" id="PF14344"/>
    </source>
</evidence>
<protein>
    <recommendedName>
        <fullName evidence="2">DUF4397 domain-containing protein</fullName>
    </recommendedName>
</protein>
<feature type="signal peptide" evidence="1">
    <location>
        <begin position="1"/>
        <end position="22"/>
    </location>
</feature>